<organism evidence="1 2">
    <name type="scientific">Thiothrix litoralis</name>
    <dbReference type="NCBI Taxonomy" id="2891210"/>
    <lineage>
        <taxon>Bacteria</taxon>
        <taxon>Pseudomonadati</taxon>
        <taxon>Pseudomonadota</taxon>
        <taxon>Gammaproteobacteria</taxon>
        <taxon>Thiotrichales</taxon>
        <taxon>Thiotrichaceae</taxon>
        <taxon>Thiothrix</taxon>
    </lineage>
</organism>
<proteinExistence type="predicted"/>
<evidence type="ECO:0000313" key="2">
    <source>
        <dbReference type="Proteomes" id="UP000672039"/>
    </source>
</evidence>
<evidence type="ECO:0000313" key="1">
    <source>
        <dbReference type="EMBL" id="QTR47761.1"/>
    </source>
</evidence>
<protein>
    <submittedName>
        <fullName evidence="1">Uncharacterized protein</fullName>
    </submittedName>
</protein>
<keyword evidence="2" id="KW-1185">Reference proteome</keyword>
<dbReference type="Proteomes" id="UP000672039">
    <property type="component" value="Chromosome"/>
</dbReference>
<reference evidence="1 2" key="1">
    <citation type="submission" date="2021-04" db="EMBL/GenBank/DDBJ databases">
        <title>Genomics, taxonomy and metabolism of representatives of sulfur bacteria of the genus Thiothrix: Thiothrix fructosivorans QT, Thiothrix unzii A1T and three new species, Thiothrix subterranea sp. nov., Thiothrix litoralis sp. nov. and 'Candidatus Thiothrix anitrata' sp. nov.</title>
        <authorList>
            <person name="Ravin N.V."/>
            <person name="Smolyakov D."/>
            <person name="Rudenko T.S."/>
            <person name="Mardanov A.V."/>
            <person name="Beletsky A.V."/>
            <person name="Markov N.D."/>
            <person name="Fomenkov A.I."/>
            <person name="Roberts R.J."/>
            <person name="Karnachuk O.V."/>
            <person name="Novikov A."/>
            <person name="Grabovich M.Y."/>
        </authorList>
    </citation>
    <scope>NUCLEOTIDE SEQUENCE [LARGE SCALE GENOMIC DNA]</scope>
    <source>
        <strain evidence="1 2">AS</strain>
    </source>
</reference>
<name>A0ABX7WWU6_9GAMM</name>
<sequence length="67" mass="7808">MSHPNTNTKAVLDLPPHMFDLVDEEFLERLVLTASEIQRRKQSANPAKPGEFTTSQWKRWLDQRVCV</sequence>
<accession>A0ABX7WWU6</accession>
<gene>
    <name evidence="1" type="ORF">J9253_07535</name>
</gene>
<dbReference type="EMBL" id="CP072801">
    <property type="protein sequence ID" value="QTR47761.1"/>
    <property type="molecule type" value="Genomic_DNA"/>
</dbReference>
<dbReference type="RefSeq" id="WP_210224003.1">
    <property type="nucleotide sequence ID" value="NZ_CP072801.1"/>
</dbReference>